<reference evidence="2" key="1">
    <citation type="submission" date="2020-08" db="EMBL/GenBank/DDBJ databases">
        <title>Multicomponent nature underlies the extraordinary mechanical properties of spider dragline silk.</title>
        <authorList>
            <person name="Kono N."/>
            <person name="Nakamura H."/>
            <person name="Mori M."/>
            <person name="Yoshida Y."/>
            <person name="Ohtoshi R."/>
            <person name="Malay A.D."/>
            <person name="Moran D.A.P."/>
            <person name="Tomita M."/>
            <person name="Numata K."/>
            <person name="Arakawa K."/>
        </authorList>
    </citation>
    <scope>NUCLEOTIDE SEQUENCE</scope>
</reference>
<dbReference type="AlphaFoldDB" id="A0A8X6PZQ4"/>
<dbReference type="Proteomes" id="UP000887013">
    <property type="component" value="Unassembled WGS sequence"/>
</dbReference>
<organism evidence="2 3">
    <name type="scientific">Nephila pilipes</name>
    <name type="common">Giant wood spider</name>
    <name type="synonym">Nephila maculata</name>
    <dbReference type="NCBI Taxonomy" id="299642"/>
    <lineage>
        <taxon>Eukaryota</taxon>
        <taxon>Metazoa</taxon>
        <taxon>Ecdysozoa</taxon>
        <taxon>Arthropoda</taxon>
        <taxon>Chelicerata</taxon>
        <taxon>Arachnida</taxon>
        <taxon>Araneae</taxon>
        <taxon>Araneomorphae</taxon>
        <taxon>Entelegynae</taxon>
        <taxon>Araneoidea</taxon>
        <taxon>Nephilidae</taxon>
        <taxon>Nephila</taxon>
    </lineage>
</organism>
<dbReference type="PANTHER" id="PTHR47331">
    <property type="entry name" value="PHD-TYPE DOMAIN-CONTAINING PROTEIN"/>
    <property type="match status" value="1"/>
</dbReference>
<name>A0A8X6PZQ4_NEPPI</name>
<dbReference type="Pfam" id="PF17921">
    <property type="entry name" value="Integrase_H2C2"/>
    <property type="match status" value="1"/>
</dbReference>
<evidence type="ECO:0000313" key="3">
    <source>
        <dbReference type="Proteomes" id="UP000887013"/>
    </source>
</evidence>
<dbReference type="PANTHER" id="PTHR47331:SF2">
    <property type="match status" value="1"/>
</dbReference>
<dbReference type="OrthoDB" id="5919196at2759"/>
<keyword evidence="3" id="KW-1185">Reference proteome</keyword>
<dbReference type="Gene3D" id="1.10.340.70">
    <property type="match status" value="1"/>
</dbReference>
<evidence type="ECO:0000313" key="2">
    <source>
        <dbReference type="EMBL" id="GFT98205.1"/>
    </source>
</evidence>
<protein>
    <submittedName>
        <fullName evidence="2">Integrase catalytic domain-containing protein</fullName>
    </submittedName>
</protein>
<dbReference type="EMBL" id="BMAW01026630">
    <property type="protein sequence ID" value="GFT98205.1"/>
    <property type="molecule type" value="Genomic_DNA"/>
</dbReference>
<proteinExistence type="predicted"/>
<dbReference type="InterPro" id="IPR041588">
    <property type="entry name" value="Integrase_H2C2"/>
</dbReference>
<comment type="caution">
    <text evidence="2">The sequence shown here is derived from an EMBL/GenBank/DDBJ whole genome shotgun (WGS) entry which is preliminary data.</text>
</comment>
<sequence length="123" mass="14212">MEKAKEYCIQTAQYQCFPAEIDALKGGLLLPTKSKFSCCNPFRTDGYLGGRLQFSDIPSDTQHSLLLDEKKPFVYLLIQHTHIRLHHLGVRIVLSELRSTFWILKRRQAIKQVLHKCLPCKLS</sequence>
<evidence type="ECO:0000259" key="1">
    <source>
        <dbReference type="Pfam" id="PF17921"/>
    </source>
</evidence>
<gene>
    <name evidence="2" type="primary">AVEN_254558_1</name>
    <name evidence="2" type="ORF">NPIL_438251</name>
</gene>
<accession>A0A8X6PZQ4</accession>
<feature type="domain" description="Integrase zinc-binding" evidence="1">
    <location>
        <begin position="75"/>
        <end position="122"/>
    </location>
</feature>